<sequence>MSPEEKEAFILHRNTNDQQFKDKLLSKFNKTNDSEKKIFYICIIKFKQNVWEEIKNMSQKGSNKERKKWGPIVQELYRMAKERKEKLP</sequence>
<proteinExistence type="predicted"/>
<dbReference type="RefSeq" id="WP_039720725.1">
    <property type="nucleotide sequence ID" value="NZ_CP037899.1"/>
</dbReference>
<dbReference type="EMBL" id="JQNX01000001">
    <property type="protein sequence ID" value="KIE59472.1"/>
    <property type="molecule type" value="Genomic_DNA"/>
</dbReference>
<dbReference type="Proteomes" id="UP000031594">
    <property type="component" value="Unassembled WGS sequence"/>
</dbReference>
<evidence type="ECO:0000313" key="1">
    <source>
        <dbReference type="EMBL" id="KIE59472.1"/>
    </source>
</evidence>
<accession>A0ABR4ZZ29</accession>
<keyword evidence="2" id="KW-1185">Reference proteome</keyword>
<name>A0ABR4ZZ29_9BACT</name>
<gene>
    <name evidence="1" type="ORF">A946_02030</name>
</gene>
<protein>
    <submittedName>
        <fullName evidence="1">Uncharacterized protein</fullName>
    </submittedName>
</protein>
<organism evidence="1 2">
    <name type="scientific">Methylacidiphilum kamchatkense Kam1</name>
    <dbReference type="NCBI Taxonomy" id="1202785"/>
    <lineage>
        <taxon>Bacteria</taxon>
        <taxon>Pseudomonadati</taxon>
        <taxon>Verrucomicrobiota</taxon>
        <taxon>Methylacidiphilae</taxon>
        <taxon>Methylacidiphilales</taxon>
        <taxon>Methylacidiphilaceae</taxon>
        <taxon>Methylacidiphilum (ex Ratnadevi et al. 2023)</taxon>
    </lineage>
</organism>
<reference evidence="1 2" key="1">
    <citation type="submission" date="2014-08" db="EMBL/GenBank/DDBJ databases">
        <title>Methylacidiphilum kamchatkense strain Kam1 draft genome sequence.</title>
        <authorList>
            <person name="Birkeland N.-K."/>
            <person name="Erikstad H.A."/>
        </authorList>
    </citation>
    <scope>NUCLEOTIDE SEQUENCE [LARGE SCALE GENOMIC DNA]</scope>
    <source>
        <strain evidence="1 2">Kam1</strain>
    </source>
</reference>
<comment type="caution">
    <text evidence="1">The sequence shown here is derived from an EMBL/GenBank/DDBJ whole genome shotgun (WGS) entry which is preliminary data.</text>
</comment>
<evidence type="ECO:0000313" key="2">
    <source>
        <dbReference type="Proteomes" id="UP000031594"/>
    </source>
</evidence>